<dbReference type="FunFam" id="1.10.630.10:FF:000043">
    <property type="entry name" value="Cytochrome P450 99A2"/>
    <property type="match status" value="1"/>
</dbReference>
<evidence type="ECO:0000256" key="7">
    <source>
        <dbReference type="ARBA" id="ARBA00023033"/>
    </source>
</evidence>
<dbReference type="GO" id="GO:0005506">
    <property type="term" value="F:iron ion binding"/>
    <property type="evidence" value="ECO:0007669"/>
    <property type="project" value="InterPro"/>
</dbReference>
<keyword evidence="3 8" id="KW-0349">Heme</keyword>
<dbReference type="AlphaFoldDB" id="A0AA88DUK8"/>
<name>A0AA88DUK8_FICCA</name>
<dbReference type="InterPro" id="IPR036396">
    <property type="entry name" value="Cyt_P450_sf"/>
</dbReference>
<organism evidence="10 11">
    <name type="scientific">Ficus carica</name>
    <name type="common">Common fig</name>
    <dbReference type="NCBI Taxonomy" id="3494"/>
    <lineage>
        <taxon>Eukaryota</taxon>
        <taxon>Viridiplantae</taxon>
        <taxon>Streptophyta</taxon>
        <taxon>Embryophyta</taxon>
        <taxon>Tracheophyta</taxon>
        <taxon>Spermatophyta</taxon>
        <taxon>Magnoliopsida</taxon>
        <taxon>eudicotyledons</taxon>
        <taxon>Gunneridae</taxon>
        <taxon>Pentapetalae</taxon>
        <taxon>rosids</taxon>
        <taxon>fabids</taxon>
        <taxon>Rosales</taxon>
        <taxon>Moraceae</taxon>
        <taxon>Ficeae</taxon>
        <taxon>Ficus</taxon>
    </lineage>
</organism>
<protein>
    <recommendedName>
        <fullName evidence="12">Cytochrome P450</fullName>
    </recommendedName>
</protein>
<dbReference type="InterPro" id="IPR001128">
    <property type="entry name" value="Cyt_P450"/>
</dbReference>
<keyword evidence="11" id="KW-1185">Reference proteome</keyword>
<evidence type="ECO:0008006" key="12">
    <source>
        <dbReference type="Google" id="ProtNLM"/>
    </source>
</evidence>
<dbReference type="CDD" id="cd11072">
    <property type="entry name" value="CYP71-like"/>
    <property type="match status" value="1"/>
</dbReference>
<evidence type="ECO:0000313" key="11">
    <source>
        <dbReference type="Proteomes" id="UP001187192"/>
    </source>
</evidence>
<dbReference type="PRINTS" id="PR00463">
    <property type="entry name" value="EP450I"/>
</dbReference>
<keyword evidence="4 8" id="KW-0479">Metal-binding</keyword>
<dbReference type="EMBL" id="BTGU01000125">
    <property type="protein sequence ID" value="GMN62237.1"/>
    <property type="molecule type" value="Genomic_DNA"/>
</dbReference>
<feature type="compositionally biased region" description="Basic residues" evidence="9">
    <location>
        <begin position="1"/>
        <end position="10"/>
    </location>
</feature>
<comment type="cofactor">
    <cofactor evidence="1 8">
        <name>heme</name>
        <dbReference type="ChEBI" id="CHEBI:30413"/>
    </cofactor>
</comment>
<dbReference type="PRINTS" id="PR00385">
    <property type="entry name" value="P450"/>
</dbReference>
<evidence type="ECO:0000256" key="6">
    <source>
        <dbReference type="ARBA" id="ARBA00023004"/>
    </source>
</evidence>
<evidence type="ECO:0000256" key="1">
    <source>
        <dbReference type="ARBA" id="ARBA00001971"/>
    </source>
</evidence>
<dbReference type="Pfam" id="PF00067">
    <property type="entry name" value="p450"/>
    <property type="match status" value="1"/>
</dbReference>
<evidence type="ECO:0000256" key="9">
    <source>
        <dbReference type="SAM" id="MobiDB-lite"/>
    </source>
</evidence>
<dbReference type="PANTHER" id="PTHR47955">
    <property type="entry name" value="CYTOCHROME P450 FAMILY 71 PROTEIN"/>
    <property type="match status" value="1"/>
</dbReference>
<reference evidence="10" key="1">
    <citation type="submission" date="2023-07" db="EMBL/GenBank/DDBJ databases">
        <title>draft genome sequence of fig (Ficus carica).</title>
        <authorList>
            <person name="Takahashi T."/>
            <person name="Nishimura K."/>
        </authorList>
    </citation>
    <scope>NUCLEOTIDE SEQUENCE</scope>
</reference>
<keyword evidence="6 8" id="KW-0408">Iron</keyword>
<keyword evidence="5" id="KW-0560">Oxidoreductase</keyword>
<dbReference type="GO" id="GO:0020037">
    <property type="term" value="F:heme binding"/>
    <property type="evidence" value="ECO:0007669"/>
    <property type="project" value="InterPro"/>
</dbReference>
<evidence type="ECO:0000256" key="5">
    <source>
        <dbReference type="ARBA" id="ARBA00023002"/>
    </source>
</evidence>
<dbReference type="SUPFAM" id="SSF48264">
    <property type="entry name" value="Cytochrome P450"/>
    <property type="match status" value="1"/>
</dbReference>
<feature type="region of interest" description="Disordered" evidence="9">
    <location>
        <begin position="1"/>
        <end position="22"/>
    </location>
</feature>
<dbReference type="GO" id="GO:0004497">
    <property type="term" value="F:monooxygenase activity"/>
    <property type="evidence" value="ECO:0007669"/>
    <property type="project" value="UniProtKB-KW"/>
</dbReference>
<dbReference type="PANTHER" id="PTHR47955:SF8">
    <property type="entry name" value="CYTOCHROME P450 71D11-LIKE"/>
    <property type="match status" value="1"/>
</dbReference>
<evidence type="ECO:0000313" key="10">
    <source>
        <dbReference type="EMBL" id="GMN62237.1"/>
    </source>
</evidence>
<evidence type="ECO:0000256" key="3">
    <source>
        <dbReference type="ARBA" id="ARBA00022617"/>
    </source>
</evidence>
<evidence type="ECO:0000256" key="2">
    <source>
        <dbReference type="ARBA" id="ARBA00010617"/>
    </source>
</evidence>
<dbReference type="GO" id="GO:0016705">
    <property type="term" value="F:oxidoreductase activity, acting on paired donors, with incorporation or reduction of molecular oxygen"/>
    <property type="evidence" value="ECO:0007669"/>
    <property type="project" value="InterPro"/>
</dbReference>
<keyword evidence="7" id="KW-0503">Monooxygenase</keyword>
<comment type="caution">
    <text evidence="10">The sequence shown here is derived from an EMBL/GenBank/DDBJ whole genome shotgun (WGS) entry which is preliminary data.</text>
</comment>
<dbReference type="Proteomes" id="UP001187192">
    <property type="component" value="Unassembled WGS sequence"/>
</dbReference>
<dbReference type="InterPro" id="IPR002401">
    <property type="entry name" value="Cyt_P450_E_grp-I"/>
</dbReference>
<sequence length="491" mass="55762">MLLKITRKRSISHDPTKLSTPNLPPGPWKLPIIGHLHHLLIKGQDLPHHRLRNLANKYGPLMHLKLGEVSHIIASSPVTAKEAMRNNDVNFSQRSLGLPEADVFASMGITFCPHGDYWRQLRRICTNELLSPNRVKSFRSIREEEVSNLVRFLHSNQGSPINLSEKIFALTYSITSRAAFGKKCKEQEEFTEATKEGLKISAGFNISHVFPSQNWLRWMTGLGPKVEKNLKKTDGILQSIVDAYKEDKANNDVAEISLIDVLFNLQKKGDKEFSLDTANIKVIIMDIFMAGGETSSTVIEWAMLEMLKDPKIMEEAQAEVRRVFGSKGNVEETKDLDELKFLDSVIKETLRLHPPVVLIPRESKESCVIDGYEIPAKTKFIVNAWAIGRDPKYWTEPERFQPERFLESTNSVDFKGSDFQFIPIGAGRRMCPGIWFALADVKLPLGQLLFHFDWKLPNGISHENLDMSESFGLTVRRKGDLNLIPIPYDFN</sequence>
<evidence type="ECO:0000256" key="4">
    <source>
        <dbReference type="ARBA" id="ARBA00022723"/>
    </source>
</evidence>
<evidence type="ECO:0000256" key="8">
    <source>
        <dbReference type="PIRSR" id="PIRSR602401-1"/>
    </source>
</evidence>
<dbReference type="Gene3D" id="1.10.630.10">
    <property type="entry name" value="Cytochrome P450"/>
    <property type="match status" value="1"/>
</dbReference>
<feature type="binding site" description="axial binding residue" evidence="8">
    <location>
        <position position="431"/>
    </location>
    <ligand>
        <name>heme</name>
        <dbReference type="ChEBI" id="CHEBI:30413"/>
    </ligand>
    <ligandPart>
        <name>Fe</name>
        <dbReference type="ChEBI" id="CHEBI:18248"/>
    </ligandPart>
</feature>
<gene>
    <name evidence="10" type="ORF">TIFTF001_031309</name>
</gene>
<proteinExistence type="inferred from homology"/>
<comment type="similarity">
    <text evidence="2">Belongs to the cytochrome P450 family.</text>
</comment>
<accession>A0AA88DUK8</accession>